<gene>
    <name evidence="1" type="ORF">LCGC14_1526380</name>
</gene>
<dbReference type="AlphaFoldDB" id="A0A0F9IXG9"/>
<dbReference type="EMBL" id="LAZR01011387">
    <property type="protein sequence ID" value="KKM61973.1"/>
    <property type="molecule type" value="Genomic_DNA"/>
</dbReference>
<protein>
    <recommendedName>
        <fullName evidence="2">HK97 gp10 family phage protein</fullName>
    </recommendedName>
</protein>
<sequence>MIDSILDRDILGEEKKAGQKAARTIRRNFKAILATSTVKRSGTLLRIAGATATMKAGELDAITINASTATFIQHYGFEGIKSNGVRMTLKPLSHFDLLFDKSSRALEQLADEIADIRGERITTRLSNMVKLLSDERVK</sequence>
<accession>A0A0F9IXG9</accession>
<reference evidence="1" key="1">
    <citation type="journal article" date="2015" name="Nature">
        <title>Complex archaea that bridge the gap between prokaryotes and eukaryotes.</title>
        <authorList>
            <person name="Spang A."/>
            <person name="Saw J.H."/>
            <person name="Jorgensen S.L."/>
            <person name="Zaremba-Niedzwiedzka K."/>
            <person name="Martijn J."/>
            <person name="Lind A.E."/>
            <person name="van Eijk R."/>
            <person name="Schleper C."/>
            <person name="Guy L."/>
            <person name="Ettema T.J."/>
        </authorList>
    </citation>
    <scope>NUCLEOTIDE SEQUENCE</scope>
</reference>
<evidence type="ECO:0000313" key="1">
    <source>
        <dbReference type="EMBL" id="KKM61973.1"/>
    </source>
</evidence>
<comment type="caution">
    <text evidence="1">The sequence shown here is derived from an EMBL/GenBank/DDBJ whole genome shotgun (WGS) entry which is preliminary data.</text>
</comment>
<organism evidence="1">
    <name type="scientific">marine sediment metagenome</name>
    <dbReference type="NCBI Taxonomy" id="412755"/>
    <lineage>
        <taxon>unclassified sequences</taxon>
        <taxon>metagenomes</taxon>
        <taxon>ecological metagenomes</taxon>
    </lineage>
</organism>
<proteinExistence type="predicted"/>
<name>A0A0F9IXG9_9ZZZZ</name>
<evidence type="ECO:0008006" key="2">
    <source>
        <dbReference type="Google" id="ProtNLM"/>
    </source>
</evidence>